<evidence type="ECO:0000313" key="4">
    <source>
        <dbReference type="Proteomes" id="UP000180098"/>
    </source>
</evidence>
<name>A0A1S2LCI7_9BACI</name>
<evidence type="ECO:0000256" key="1">
    <source>
        <dbReference type="SAM" id="MobiDB-lite"/>
    </source>
</evidence>
<dbReference type="OrthoDB" id="9776955at2"/>
<evidence type="ECO:0000256" key="2">
    <source>
        <dbReference type="SAM" id="SignalP"/>
    </source>
</evidence>
<reference evidence="3 4" key="1">
    <citation type="submission" date="2016-10" db="EMBL/GenBank/DDBJ databases">
        <title>Draft genome sequences of four alkaliphilic bacteria belonging to the Anaerobacillus genus.</title>
        <authorList>
            <person name="Bassil N.M."/>
            <person name="Lloyd J.R."/>
        </authorList>
    </citation>
    <scope>NUCLEOTIDE SEQUENCE [LARGE SCALE GENOMIC DNA]</scope>
    <source>
        <strain evidence="3 4">DSM 15340</strain>
    </source>
</reference>
<keyword evidence="4" id="KW-1185">Reference proteome</keyword>
<dbReference type="Gene3D" id="3.40.50.2300">
    <property type="match status" value="2"/>
</dbReference>
<dbReference type="InterPro" id="IPR007487">
    <property type="entry name" value="ABC_transpt-TYRBP-like"/>
</dbReference>
<organism evidence="3 4">
    <name type="scientific">Anaerobacillus arseniciselenatis</name>
    <dbReference type="NCBI Taxonomy" id="85682"/>
    <lineage>
        <taxon>Bacteria</taxon>
        <taxon>Bacillati</taxon>
        <taxon>Bacillota</taxon>
        <taxon>Bacilli</taxon>
        <taxon>Bacillales</taxon>
        <taxon>Bacillaceae</taxon>
        <taxon>Anaerobacillus</taxon>
    </lineage>
</organism>
<dbReference type="PANTHER" id="PTHR35271:SF1">
    <property type="entry name" value="ABC TRANSPORTER, SUBSTRATE-BINDING LIPOPROTEIN"/>
    <property type="match status" value="1"/>
</dbReference>
<dbReference type="SUPFAM" id="SSF53822">
    <property type="entry name" value="Periplasmic binding protein-like I"/>
    <property type="match status" value="1"/>
</dbReference>
<dbReference type="Proteomes" id="UP000180098">
    <property type="component" value="Unassembled WGS sequence"/>
</dbReference>
<feature type="region of interest" description="Disordered" evidence="1">
    <location>
        <begin position="26"/>
        <end position="54"/>
    </location>
</feature>
<dbReference type="PROSITE" id="PS51257">
    <property type="entry name" value="PROKAR_LIPOPROTEIN"/>
    <property type="match status" value="1"/>
</dbReference>
<proteinExistence type="predicted"/>
<dbReference type="PANTHER" id="PTHR35271">
    <property type="entry name" value="ABC TRANSPORTER, SUBSTRATE-BINDING LIPOPROTEIN-RELATED"/>
    <property type="match status" value="1"/>
</dbReference>
<dbReference type="InterPro" id="IPR028082">
    <property type="entry name" value="Peripla_BP_I"/>
</dbReference>
<gene>
    <name evidence="3" type="ORF">BKP35_13980</name>
</gene>
<dbReference type="EMBL" id="MLQQ01000040">
    <property type="protein sequence ID" value="OIJ10212.1"/>
    <property type="molecule type" value="Genomic_DNA"/>
</dbReference>
<feature type="compositionally biased region" description="Polar residues" evidence="1">
    <location>
        <begin position="37"/>
        <end position="48"/>
    </location>
</feature>
<feature type="chain" id="PRO_5039537759" evidence="2">
    <location>
        <begin position="21"/>
        <end position="352"/>
    </location>
</feature>
<dbReference type="Pfam" id="PF04392">
    <property type="entry name" value="ABC_sub_bind"/>
    <property type="match status" value="1"/>
</dbReference>
<dbReference type="RefSeq" id="WP_071313976.1">
    <property type="nucleotide sequence ID" value="NZ_MLQQ01000040.1"/>
</dbReference>
<sequence length="352" mass="37687">MRKRLFISLVAFLFSLFVLTACGSQDASQDNNEEENSTQASDSDQTEAASPEEEQFKIGASQIVEHPSLDAAFEGFKKALADNGFVEGENVSYDFQSAQGDMNNAASIAQKFVADGVDLIFTNSTPSSQSALNATRDIPIIFTSVTDPVGADLVPEMNEPTGGNITGVSDFLAEAVDETVEFIATYFEGAKIGLIYNSGEQNSIAQIETVETAAKKIGLEVAKRTVSTSAEVQQSAQSLVGDVDVIYIITDNTVVSALETVVAVSNDYDIPLIVGEPDSLNRGGFATFGIDYFTIGYRSGEMAAEVLKGEKAIGDIPAESPPEMQLFINKSAAEAQGVEWNSEWDEKAQFVE</sequence>
<accession>A0A1S2LCI7</accession>
<dbReference type="AlphaFoldDB" id="A0A1S2LCI7"/>
<dbReference type="CDD" id="cd06325">
    <property type="entry name" value="PBP1_ABC_unchar_transporter"/>
    <property type="match status" value="1"/>
</dbReference>
<comment type="caution">
    <text evidence="3">The sequence shown here is derived from an EMBL/GenBank/DDBJ whole genome shotgun (WGS) entry which is preliminary data.</text>
</comment>
<keyword evidence="2" id="KW-0732">Signal</keyword>
<feature type="signal peptide" evidence="2">
    <location>
        <begin position="1"/>
        <end position="20"/>
    </location>
</feature>
<evidence type="ECO:0000313" key="3">
    <source>
        <dbReference type="EMBL" id="OIJ10212.1"/>
    </source>
</evidence>
<protein>
    <submittedName>
        <fullName evidence="3">BMP family ABC transporter substrate-binding protein</fullName>
    </submittedName>
</protein>